<dbReference type="FunFam" id="1.20.920.10:FF:000002">
    <property type="entry name" value="Bromodomain-containing protein 4"/>
    <property type="match status" value="1"/>
</dbReference>
<feature type="compositionally biased region" description="Basic and acidic residues" evidence="6">
    <location>
        <begin position="229"/>
        <end position="243"/>
    </location>
</feature>
<dbReference type="InterPro" id="IPR050935">
    <property type="entry name" value="Bromo_chromatin_reader"/>
</dbReference>
<evidence type="ECO:0000259" key="7">
    <source>
        <dbReference type="PROSITE" id="PS50014"/>
    </source>
</evidence>
<dbReference type="CDD" id="cd05497">
    <property type="entry name" value="Bromo_Brdt_I_like"/>
    <property type="match status" value="1"/>
</dbReference>
<dbReference type="InterPro" id="IPR036427">
    <property type="entry name" value="Bromodomain-like_sf"/>
</dbReference>
<dbReference type="Pfam" id="PF00439">
    <property type="entry name" value="Bromodomain"/>
    <property type="match status" value="2"/>
</dbReference>
<dbReference type="SUPFAM" id="SSF47370">
    <property type="entry name" value="Bromodomain"/>
    <property type="match status" value="2"/>
</dbReference>
<dbReference type="CDD" id="cd05498">
    <property type="entry name" value="Bromo_Brdt_II_like"/>
    <property type="match status" value="1"/>
</dbReference>
<dbReference type="InterPro" id="IPR043509">
    <property type="entry name" value="Bromo_Brdt_II"/>
</dbReference>
<evidence type="ECO:0000259" key="8">
    <source>
        <dbReference type="PROSITE" id="PS51525"/>
    </source>
</evidence>
<feature type="compositionally biased region" description="Low complexity" evidence="6">
    <location>
        <begin position="523"/>
        <end position="552"/>
    </location>
</feature>
<dbReference type="Gene3D" id="1.20.1270.220">
    <property type="match status" value="1"/>
</dbReference>
<dbReference type="InterPro" id="IPR038336">
    <property type="entry name" value="NET_sf"/>
</dbReference>
<dbReference type="InterPro" id="IPR027353">
    <property type="entry name" value="NET_dom"/>
</dbReference>
<feature type="region of interest" description="Disordered" evidence="6">
    <location>
        <begin position="392"/>
        <end position="437"/>
    </location>
</feature>
<keyword evidence="1" id="KW-0677">Repeat</keyword>
<feature type="compositionally biased region" description="Basic and acidic residues" evidence="6">
    <location>
        <begin position="411"/>
        <end position="421"/>
    </location>
</feature>
<dbReference type="InterPro" id="IPR001487">
    <property type="entry name" value="Bromodomain"/>
</dbReference>
<dbReference type="PANTHER" id="PTHR22880:SF246">
    <property type="entry name" value="BROMODOMAIN-CONTAINING PROTEIN 3"/>
    <property type="match status" value="1"/>
</dbReference>
<comment type="similarity">
    <text evidence="4">Belongs to the BET family.</text>
</comment>
<proteinExistence type="inferred from homology"/>
<dbReference type="InterPro" id="IPR043508">
    <property type="entry name" value="Bromo_Brdt_I"/>
</dbReference>
<accession>A0A5C6NGL3</accession>
<evidence type="ECO:0000313" key="10">
    <source>
        <dbReference type="Proteomes" id="UP000324091"/>
    </source>
</evidence>
<reference evidence="9 10" key="1">
    <citation type="submission" date="2019-04" db="EMBL/GenBank/DDBJ databases">
        <title>Chromosome genome assembly for Takifugu flavidus.</title>
        <authorList>
            <person name="Xiao S."/>
        </authorList>
    </citation>
    <scope>NUCLEOTIDE SEQUENCE [LARGE SCALE GENOMIC DNA]</scope>
    <source>
        <strain evidence="9">HTHZ2018</strain>
        <tissue evidence="9">Muscle</tissue>
    </source>
</reference>
<feature type="domain" description="NET" evidence="8">
    <location>
        <begin position="437"/>
        <end position="519"/>
    </location>
</feature>
<evidence type="ECO:0000256" key="4">
    <source>
        <dbReference type="ARBA" id="ARBA00044509"/>
    </source>
</evidence>
<keyword evidence="10" id="KW-1185">Reference proteome</keyword>
<dbReference type="EMBL" id="RHFK02000013">
    <property type="protein sequence ID" value="TWW66692.1"/>
    <property type="molecule type" value="Genomic_DNA"/>
</dbReference>
<dbReference type="Gene3D" id="1.20.920.10">
    <property type="entry name" value="Bromodomain-like"/>
    <property type="match status" value="2"/>
</dbReference>
<comment type="caution">
    <text evidence="9">The sequence shown here is derived from an EMBL/GenBank/DDBJ whole genome shotgun (WGS) entry which is preliminary data.</text>
</comment>
<dbReference type="GO" id="GO:0006355">
    <property type="term" value="P:regulation of DNA-templated transcription"/>
    <property type="evidence" value="ECO:0007669"/>
    <property type="project" value="TreeGrafter"/>
</dbReference>
<evidence type="ECO:0000256" key="3">
    <source>
        <dbReference type="ARBA" id="ARBA00023117"/>
    </source>
</evidence>
<evidence type="ECO:0000313" key="9">
    <source>
        <dbReference type="EMBL" id="TWW66692.1"/>
    </source>
</evidence>
<dbReference type="PANTHER" id="PTHR22880">
    <property type="entry name" value="FALZ-RELATED BROMODOMAIN-CONTAINING PROTEINS"/>
    <property type="match status" value="1"/>
</dbReference>
<dbReference type="PROSITE" id="PS00633">
    <property type="entry name" value="BROMODOMAIN_1"/>
    <property type="match status" value="2"/>
</dbReference>
<dbReference type="GO" id="GO:0005634">
    <property type="term" value="C:nucleus"/>
    <property type="evidence" value="ECO:0007669"/>
    <property type="project" value="TreeGrafter"/>
</dbReference>
<dbReference type="Pfam" id="PF17035">
    <property type="entry name" value="BET"/>
    <property type="match status" value="1"/>
</dbReference>
<dbReference type="FunFam" id="1.20.1270.220:FF:000001">
    <property type="entry name" value="bromodomain-containing protein 2 isoform X1"/>
    <property type="match status" value="1"/>
</dbReference>
<name>A0A5C6NGL3_9TELE</name>
<feature type="region of interest" description="Disordered" evidence="6">
    <location>
        <begin position="147"/>
        <end position="243"/>
    </location>
</feature>
<evidence type="ECO:0000256" key="2">
    <source>
        <dbReference type="ARBA" id="ARBA00022853"/>
    </source>
</evidence>
<dbReference type="Proteomes" id="UP000324091">
    <property type="component" value="Chromosome 20"/>
</dbReference>
<keyword evidence="2" id="KW-0156">Chromatin regulator</keyword>
<feature type="region of interest" description="Disordered" evidence="6">
    <location>
        <begin position="1"/>
        <end position="28"/>
    </location>
</feature>
<dbReference type="PROSITE" id="PS50014">
    <property type="entry name" value="BROMODOMAIN_2"/>
    <property type="match status" value="2"/>
</dbReference>
<dbReference type="FunFam" id="1.20.920.10:FF:000003">
    <property type="entry name" value="Bromodomain-containing protein 2"/>
    <property type="match status" value="1"/>
</dbReference>
<protein>
    <submittedName>
        <fullName evidence="9">Bromodomain-containing protein 2</fullName>
    </submittedName>
</protein>
<dbReference type="PRINTS" id="PR00503">
    <property type="entry name" value="BROMODOMAIN"/>
</dbReference>
<feature type="domain" description="Bromo" evidence="7">
    <location>
        <begin position="261"/>
        <end position="333"/>
    </location>
</feature>
<dbReference type="GO" id="GO:0006338">
    <property type="term" value="P:chromatin remodeling"/>
    <property type="evidence" value="ECO:0007669"/>
    <property type="project" value="TreeGrafter"/>
</dbReference>
<organism evidence="9 10">
    <name type="scientific">Takifugu flavidus</name>
    <name type="common">sansaifugu</name>
    <dbReference type="NCBI Taxonomy" id="433684"/>
    <lineage>
        <taxon>Eukaryota</taxon>
        <taxon>Metazoa</taxon>
        <taxon>Chordata</taxon>
        <taxon>Craniata</taxon>
        <taxon>Vertebrata</taxon>
        <taxon>Euteleostomi</taxon>
        <taxon>Actinopterygii</taxon>
        <taxon>Neopterygii</taxon>
        <taxon>Teleostei</taxon>
        <taxon>Neoteleostei</taxon>
        <taxon>Acanthomorphata</taxon>
        <taxon>Eupercaria</taxon>
        <taxon>Tetraodontiformes</taxon>
        <taxon>Tetradontoidea</taxon>
        <taxon>Tetraodontidae</taxon>
        <taxon>Takifugu</taxon>
    </lineage>
</organism>
<evidence type="ECO:0000256" key="6">
    <source>
        <dbReference type="SAM" id="MobiDB-lite"/>
    </source>
</evidence>
<keyword evidence="3 5" id="KW-0103">Bromodomain</keyword>
<feature type="compositionally biased region" description="Low complexity" evidence="6">
    <location>
        <begin position="152"/>
        <end position="161"/>
    </location>
</feature>
<feature type="region of interest" description="Disordered" evidence="6">
    <location>
        <begin position="522"/>
        <end position="552"/>
    </location>
</feature>
<dbReference type="AlphaFoldDB" id="A0A5C6NGL3"/>
<evidence type="ECO:0000256" key="1">
    <source>
        <dbReference type="ARBA" id="ARBA00022737"/>
    </source>
</evidence>
<dbReference type="InterPro" id="IPR018359">
    <property type="entry name" value="Bromodomain_CS"/>
</dbReference>
<feature type="domain" description="Bromo" evidence="7">
    <location>
        <begin position="44"/>
        <end position="116"/>
    </location>
</feature>
<dbReference type="GO" id="GO:0000785">
    <property type="term" value="C:chromatin"/>
    <property type="evidence" value="ECO:0007669"/>
    <property type="project" value="TreeGrafter"/>
</dbReference>
<evidence type="ECO:0000256" key="5">
    <source>
        <dbReference type="PROSITE-ProRule" id="PRU00035"/>
    </source>
</evidence>
<dbReference type="PROSITE" id="PS51525">
    <property type="entry name" value="NET"/>
    <property type="match status" value="1"/>
</dbReference>
<sequence length="552" mass="61166">MPADAESGAQLVNPSPPEVENPDKPGRRTNQLQYMQNIVVKSLWRHHYAWPFYEPVDAVGLGLADYHKIITSPMDLGTIKKRLENNYYWTASECLQDFNTMFTNCYIYNKPTDDIVLMALTLEKIFLQKVAQMPQEEVEVLPYVAKGKGKKGNASGKNNASVTTAPSTLSSPPRAGLSTTTSSADVEQAALPKQQTSTGGSPTAGSGSSPSQNQRSLRKSGRVNNQPKKTAEEKEPPKPEHGLSERLKFCNVILKEMLSKKHAAYAWPFYEPVDAVALQLNDYHDIIKHPMDLSTVKRKLDRGEYPNADSFAADVQLIFSNCYKYNPSHLEVVAHAKKLQGVFEKSFAKIPDEPTGTGQAQTAAFGKSDLTEEGATRLAELQEQVGAEQVKAVPDHLAAISEVPVNKRKRKDDESKTDRQTRGSPTSDPGSPCKLKTWDPDNKCLPLTYEEKHQLSLDINRLPGKKLGRVVQIIQTLEPSMCETNPDEIEIDFEVLKPSTLRRLQQYVKKCLHQKFKRFQKRSNQAASQSGCSSSSTSSSCSSTDSSSESDS</sequence>
<gene>
    <name evidence="9" type="ORF">D4764_20G0007240</name>
</gene>
<dbReference type="SMART" id="SM00297">
    <property type="entry name" value="BROMO"/>
    <property type="match status" value="2"/>
</dbReference>
<feature type="compositionally biased region" description="Low complexity" evidence="6">
    <location>
        <begin position="194"/>
        <end position="212"/>
    </location>
</feature>
<feature type="compositionally biased region" description="Polar residues" evidence="6">
    <location>
        <begin position="162"/>
        <end position="185"/>
    </location>
</feature>